<dbReference type="InterPro" id="IPR041588">
    <property type="entry name" value="Integrase_H2C2"/>
</dbReference>
<dbReference type="PANTHER" id="PTHR37984">
    <property type="entry name" value="PROTEIN CBG26694"/>
    <property type="match status" value="1"/>
</dbReference>
<gene>
    <name evidence="12" type="ORF">Tco_1121261</name>
</gene>
<dbReference type="InterPro" id="IPR043502">
    <property type="entry name" value="DNA/RNA_pol_sf"/>
</dbReference>
<evidence type="ECO:0000259" key="10">
    <source>
        <dbReference type="Pfam" id="PF17917"/>
    </source>
</evidence>
<evidence type="ECO:0000313" key="12">
    <source>
        <dbReference type="EMBL" id="GJU04831.1"/>
    </source>
</evidence>
<feature type="compositionally biased region" description="Pro residues" evidence="8">
    <location>
        <begin position="593"/>
        <end position="603"/>
    </location>
</feature>
<evidence type="ECO:0000256" key="8">
    <source>
        <dbReference type="SAM" id="MobiDB-lite"/>
    </source>
</evidence>
<evidence type="ECO:0000256" key="3">
    <source>
        <dbReference type="ARBA" id="ARBA00022722"/>
    </source>
</evidence>
<dbReference type="EMBL" id="BQNB010021288">
    <property type="protein sequence ID" value="GJU04831.1"/>
    <property type="molecule type" value="Genomic_DNA"/>
</dbReference>
<dbReference type="GO" id="GO:0003964">
    <property type="term" value="F:RNA-directed DNA polymerase activity"/>
    <property type="evidence" value="ECO:0007669"/>
    <property type="project" value="UniProtKB-KW"/>
</dbReference>
<dbReference type="InterPro" id="IPR050951">
    <property type="entry name" value="Retrovirus_Pol_polyprotein"/>
</dbReference>
<feature type="compositionally biased region" description="Polar residues" evidence="8">
    <location>
        <begin position="494"/>
        <end position="508"/>
    </location>
</feature>
<keyword evidence="3" id="KW-0540">Nuclease</keyword>
<evidence type="ECO:0000313" key="13">
    <source>
        <dbReference type="Proteomes" id="UP001151760"/>
    </source>
</evidence>
<feature type="region of interest" description="Disordered" evidence="8">
    <location>
        <begin position="1552"/>
        <end position="1621"/>
    </location>
</feature>
<feature type="compositionally biased region" description="Basic residues" evidence="8">
    <location>
        <begin position="474"/>
        <end position="485"/>
    </location>
</feature>
<dbReference type="SUPFAM" id="SSF56672">
    <property type="entry name" value="DNA/RNA polymerases"/>
    <property type="match status" value="1"/>
</dbReference>
<feature type="compositionally biased region" description="Polar residues" evidence="8">
    <location>
        <begin position="1602"/>
        <end position="1612"/>
    </location>
</feature>
<dbReference type="InterPro" id="IPR000477">
    <property type="entry name" value="RT_dom"/>
</dbReference>
<feature type="compositionally biased region" description="Basic and acidic residues" evidence="8">
    <location>
        <begin position="539"/>
        <end position="548"/>
    </location>
</feature>
<dbReference type="Proteomes" id="UP001151760">
    <property type="component" value="Unassembled WGS sequence"/>
</dbReference>
<dbReference type="Pfam" id="PF17921">
    <property type="entry name" value="Integrase_H2C2"/>
    <property type="match status" value="1"/>
</dbReference>
<dbReference type="Pfam" id="PF17917">
    <property type="entry name" value="RT_RNaseH"/>
    <property type="match status" value="1"/>
</dbReference>
<evidence type="ECO:0000256" key="6">
    <source>
        <dbReference type="ARBA" id="ARBA00022918"/>
    </source>
</evidence>
<keyword evidence="13" id="KW-1185">Reference proteome</keyword>
<keyword evidence="1" id="KW-0808">Transferase</keyword>
<feature type="region of interest" description="Disordered" evidence="8">
    <location>
        <begin position="587"/>
        <end position="609"/>
    </location>
</feature>
<keyword evidence="2" id="KW-0548">Nucleotidyltransferase</keyword>
<dbReference type="CDD" id="cd09274">
    <property type="entry name" value="RNase_HI_RT_Ty3"/>
    <property type="match status" value="1"/>
</dbReference>
<feature type="region of interest" description="Disordered" evidence="8">
    <location>
        <begin position="473"/>
        <end position="512"/>
    </location>
</feature>
<dbReference type="InterPro" id="IPR043128">
    <property type="entry name" value="Rev_trsase/Diguanyl_cyclase"/>
</dbReference>
<sequence length="1668" mass="190004">MDEFDKFTYKKGESIHEYYLRFNLLLNDMNIYKMPLEQFQVNTKFLNTLPNEWEQNLFRMLNCQDCILIYVDQLHAYLQQHERHANEVRLMHERNSDPLALKGDDPIDAINHMMSFLTAVVTSWYPTTNNQLRTSSNPREGHFTKQCTKPKRKRDELWFNDKVLLVQAQASGQVLTEEEIAFLADPGLSDTQTYQTVITHNVAYQADDLDTYDSDCNEINSAKIALMANLSRNGSDALTEVHNPDNLTYDLINQSEQIMTSSEQSNDVSQTETEITGDSNIILYSQYKSANKALTTELDRYKEEVKDLKKMQNVENSFSGSNEQNIDREIALEKKIKQLDNIIFKRGQSAQTVHMMTKSKICYDHSTKQAIGFEKPFYLKKVRESKPKLYDGNVILKMDTIVIPDSDETLMRCEESRSKMLLKEQDPLVVKHRVNTKPINYAILNNDYNKRFVRQSDLYSEHAYWKVETDIKQKDKKKAKNNKAKHGMEKTKSNQRQSLGSLPSNTIANPKGDIKAITTRSGVSYKGPTIPTTSSSPKVVERETEVTKDTVPPTNNEGTEDVQPPFVQVETQVPNSEPIVAPDVEPVEAPVNAPKPNPKPSIPYPSRLNDQKIREKANNQIEKFYQIFQDLHFDISFADALIRMPKFVSTLKSLISNKEKLFELARTPLNEHCSAVLLKRLPEKLGDLGKFLIPCDFPGIDECLALANLGARINLMPLSVWKKLSLPELTPSCMTLELADDFPTDRSFLKTGRALIDVYEGELTLRVGKEAVTFNLDQTSRYSSNYDDNSVNRIDVIDMACEEYSQEVLGFFDVIASGNPTPYYDPIVSTSSPTLTPFGDSDFLLEEVDAFLALEDDPTSPEVDHSYYDSEGDILLLEAFLNDDPSLPPPTQGNYLPEIRKELKVCEAKNDKSSIDEPPEVELKDLPPHLEYAFLEGDDKLPVIIAKDLSVEEKAALIKVLKSHKQAIAWKLSDIKGINPEFCTHKILMEEDYKLAVQHQRRVNPKIYDVIKMEVEKLLNARLNYPISDSPWVSPVHCIPKRGGFTVVDNDENELILTRLVTGWRVCIDYQKLNEATRKDHFLLPFMDQMLERLARKEYYCFLHGFSGYFQIPINPHDQEKTTFTYPYGTFTYCRMPFGLCIAPGMFQRCKDTNLCLNWEKSHFMVKEGIVLGHKISKNGIEVDKAKVDVIAKLPHPTTFKGVRSFLGHAGAVLGQRHEKHFRPIHYASKTMNEAESHYTTTEKEMLAVVYAFEKFWSYLILNKSIVYTDHSAPQIIFAKKDSKARLLRWVLLLQEFKFKVIDTKGAENLAADHLSRLENPYENVLDPKEINEKFPLETLNMVTFRGDSSTPWFADFANYHAGNFIVKGMSSQQKNKFFKDVKHYFWDDPYLFKICADQVIRRCVSGQEAIDILIACHSRPTRGHYGANYTAKKVFDSGFYWPTIYRDAHDLVTRCDTCQRQGKISQRDEMPQNSIQVCKIFDVWGIDFMGPFPYSFLLEDLEAVPADYVPAGHIPPSITGTYMPTPYKSDIEETQSSYLETYASCDSSLKTQDQRLPPLNSSASVTAGGSDPAASRNRPAVNSAGRPNPIGRVGQAAHRAATQSNPASWSKSPAPVSAGRPDSAGWLNHAARPYFRPSSVYFNNMNWPELYDPMYMNAGRWGTAVKT</sequence>
<evidence type="ECO:0000256" key="5">
    <source>
        <dbReference type="ARBA" id="ARBA00022801"/>
    </source>
</evidence>
<feature type="region of interest" description="Disordered" evidence="8">
    <location>
        <begin position="525"/>
        <end position="562"/>
    </location>
</feature>
<keyword evidence="5" id="KW-0378">Hydrolase</keyword>
<evidence type="ECO:0000256" key="7">
    <source>
        <dbReference type="SAM" id="Coils"/>
    </source>
</evidence>
<dbReference type="Gene3D" id="3.30.70.270">
    <property type="match status" value="1"/>
</dbReference>
<dbReference type="Gene3D" id="3.10.20.370">
    <property type="match status" value="1"/>
</dbReference>
<evidence type="ECO:0000256" key="4">
    <source>
        <dbReference type="ARBA" id="ARBA00022759"/>
    </source>
</evidence>
<comment type="caution">
    <text evidence="12">The sequence shown here is derived from an EMBL/GenBank/DDBJ whole genome shotgun (WGS) entry which is preliminary data.</text>
</comment>
<reference evidence="12" key="2">
    <citation type="submission" date="2022-01" db="EMBL/GenBank/DDBJ databases">
        <authorList>
            <person name="Yamashiro T."/>
            <person name="Shiraishi A."/>
            <person name="Satake H."/>
            <person name="Nakayama K."/>
        </authorList>
    </citation>
    <scope>NUCLEOTIDE SEQUENCE</scope>
</reference>
<protein>
    <submittedName>
        <fullName evidence="12">Reverse transcriptase domain-containing protein</fullName>
    </submittedName>
</protein>
<reference evidence="12" key="1">
    <citation type="journal article" date="2022" name="Int. J. Mol. Sci.">
        <title>Draft Genome of Tanacetum Coccineum: Genomic Comparison of Closely Related Tanacetum-Family Plants.</title>
        <authorList>
            <person name="Yamashiro T."/>
            <person name="Shiraishi A."/>
            <person name="Nakayama K."/>
            <person name="Satake H."/>
        </authorList>
    </citation>
    <scope>NUCLEOTIDE SEQUENCE</scope>
</reference>
<evidence type="ECO:0000259" key="9">
    <source>
        <dbReference type="Pfam" id="PF00078"/>
    </source>
</evidence>
<evidence type="ECO:0000259" key="11">
    <source>
        <dbReference type="Pfam" id="PF17921"/>
    </source>
</evidence>
<keyword evidence="6 12" id="KW-0695">RNA-directed DNA polymerase</keyword>
<feature type="domain" description="Reverse transcriptase" evidence="9">
    <location>
        <begin position="1061"/>
        <end position="1150"/>
    </location>
</feature>
<organism evidence="12 13">
    <name type="scientific">Tanacetum coccineum</name>
    <dbReference type="NCBI Taxonomy" id="301880"/>
    <lineage>
        <taxon>Eukaryota</taxon>
        <taxon>Viridiplantae</taxon>
        <taxon>Streptophyta</taxon>
        <taxon>Embryophyta</taxon>
        <taxon>Tracheophyta</taxon>
        <taxon>Spermatophyta</taxon>
        <taxon>Magnoliopsida</taxon>
        <taxon>eudicotyledons</taxon>
        <taxon>Gunneridae</taxon>
        <taxon>Pentapetalae</taxon>
        <taxon>asterids</taxon>
        <taxon>campanulids</taxon>
        <taxon>Asterales</taxon>
        <taxon>Asteraceae</taxon>
        <taxon>Asteroideae</taxon>
        <taxon>Anthemideae</taxon>
        <taxon>Anthemidinae</taxon>
        <taxon>Tanacetum</taxon>
    </lineage>
</organism>
<dbReference type="Pfam" id="PF00078">
    <property type="entry name" value="RVT_1"/>
    <property type="match status" value="1"/>
</dbReference>
<name>A0ABQ5IXL0_9ASTR</name>
<feature type="coiled-coil region" evidence="7">
    <location>
        <begin position="284"/>
        <end position="311"/>
    </location>
</feature>
<keyword evidence="4" id="KW-0255">Endonuclease</keyword>
<proteinExistence type="predicted"/>
<dbReference type="PANTHER" id="PTHR37984:SF5">
    <property type="entry name" value="PROTEIN NYNRIN-LIKE"/>
    <property type="match status" value="1"/>
</dbReference>
<feature type="domain" description="Integrase zinc-binding" evidence="11">
    <location>
        <begin position="1412"/>
        <end position="1462"/>
    </location>
</feature>
<dbReference type="Pfam" id="PF14223">
    <property type="entry name" value="Retrotran_gag_2"/>
    <property type="match status" value="1"/>
</dbReference>
<accession>A0ABQ5IXL0</accession>
<feature type="domain" description="Reverse transcriptase RNase H-like" evidence="10">
    <location>
        <begin position="1210"/>
        <end position="1297"/>
    </location>
</feature>
<evidence type="ECO:0000256" key="2">
    <source>
        <dbReference type="ARBA" id="ARBA00022695"/>
    </source>
</evidence>
<dbReference type="Gene3D" id="3.10.10.10">
    <property type="entry name" value="HIV Type 1 Reverse Transcriptase, subunit A, domain 1"/>
    <property type="match status" value="1"/>
</dbReference>
<evidence type="ECO:0000256" key="1">
    <source>
        <dbReference type="ARBA" id="ARBA00022679"/>
    </source>
</evidence>
<dbReference type="InterPro" id="IPR041373">
    <property type="entry name" value="RT_RNaseH"/>
</dbReference>
<dbReference type="Gene3D" id="1.10.340.70">
    <property type="match status" value="1"/>
</dbReference>
<keyword evidence="7" id="KW-0175">Coiled coil</keyword>
<dbReference type="CDD" id="cd01647">
    <property type="entry name" value="RT_LTR"/>
    <property type="match status" value="1"/>
</dbReference>